<evidence type="ECO:0000313" key="3">
    <source>
        <dbReference type="Proteomes" id="UP000284006"/>
    </source>
</evidence>
<dbReference type="SUPFAM" id="SSF46785">
    <property type="entry name" value="Winged helix' DNA-binding domain"/>
    <property type="match status" value="1"/>
</dbReference>
<reference evidence="2 3" key="1">
    <citation type="submission" date="2018-09" db="EMBL/GenBank/DDBJ databases">
        <authorList>
            <person name="Zhu H."/>
        </authorList>
    </citation>
    <scope>NUCLEOTIDE SEQUENCE [LARGE SCALE GENOMIC DNA]</scope>
    <source>
        <strain evidence="2 3">K1S02-61</strain>
    </source>
</reference>
<dbReference type="OrthoDB" id="188700at2"/>
<accession>A0A418XA71</accession>
<evidence type="ECO:0000259" key="1">
    <source>
        <dbReference type="PROSITE" id="PS50995"/>
    </source>
</evidence>
<evidence type="ECO:0000313" key="2">
    <source>
        <dbReference type="EMBL" id="RJG09402.1"/>
    </source>
</evidence>
<dbReference type="PROSITE" id="PS50995">
    <property type="entry name" value="HTH_MARR_2"/>
    <property type="match status" value="1"/>
</dbReference>
<dbReference type="Gene3D" id="1.10.10.10">
    <property type="entry name" value="Winged helix-like DNA-binding domain superfamily/Winged helix DNA-binding domain"/>
    <property type="match status" value="1"/>
</dbReference>
<dbReference type="GO" id="GO:0006950">
    <property type="term" value="P:response to stress"/>
    <property type="evidence" value="ECO:0007669"/>
    <property type="project" value="TreeGrafter"/>
</dbReference>
<feature type="domain" description="HTH marR-type" evidence="1">
    <location>
        <begin position="16"/>
        <end position="150"/>
    </location>
</feature>
<dbReference type="EMBL" id="QYUP01000176">
    <property type="protein sequence ID" value="RJG09402.1"/>
    <property type="molecule type" value="Genomic_DNA"/>
</dbReference>
<organism evidence="2 3">
    <name type="scientific">Massilia cavernae</name>
    <dbReference type="NCBI Taxonomy" id="2320864"/>
    <lineage>
        <taxon>Bacteria</taxon>
        <taxon>Pseudomonadati</taxon>
        <taxon>Pseudomonadota</taxon>
        <taxon>Betaproteobacteria</taxon>
        <taxon>Burkholderiales</taxon>
        <taxon>Oxalobacteraceae</taxon>
        <taxon>Telluria group</taxon>
        <taxon>Massilia</taxon>
    </lineage>
</organism>
<dbReference type="PANTHER" id="PTHR33164:SF57">
    <property type="entry name" value="MARR-FAMILY TRANSCRIPTIONAL REGULATOR"/>
    <property type="match status" value="1"/>
</dbReference>
<dbReference type="PRINTS" id="PR00598">
    <property type="entry name" value="HTHMARR"/>
</dbReference>
<dbReference type="GO" id="GO:0003700">
    <property type="term" value="F:DNA-binding transcription factor activity"/>
    <property type="evidence" value="ECO:0007669"/>
    <property type="project" value="InterPro"/>
</dbReference>
<dbReference type="SMART" id="SM00347">
    <property type="entry name" value="HTH_MARR"/>
    <property type="match status" value="1"/>
</dbReference>
<sequence>MRMPADKADPSGAVSPADVFEAIHGIMHAHRSQLFRTSRDGGLELAHMEHKVLGFFARHPGATQTDLGVHSGRDKAQLARLVRSLRDKGLLDARADDADRRSTRLFLTPAGQAAHDAMRLQGNDLADRAFAGLSGEECKALAALLSRVRANLDAATGGG</sequence>
<dbReference type="PANTHER" id="PTHR33164">
    <property type="entry name" value="TRANSCRIPTIONAL REGULATOR, MARR FAMILY"/>
    <property type="match status" value="1"/>
</dbReference>
<dbReference type="InterPro" id="IPR000835">
    <property type="entry name" value="HTH_MarR-typ"/>
</dbReference>
<name>A0A418XA71_9BURK</name>
<dbReference type="AlphaFoldDB" id="A0A418XA71"/>
<dbReference type="Proteomes" id="UP000284006">
    <property type="component" value="Unassembled WGS sequence"/>
</dbReference>
<dbReference type="InterPro" id="IPR036390">
    <property type="entry name" value="WH_DNA-bd_sf"/>
</dbReference>
<protein>
    <submittedName>
        <fullName evidence="2">MarR family transcriptional regulator</fullName>
    </submittedName>
</protein>
<keyword evidence="3" id="KW-1185">Reference proteome</keyword>
<comment type="caution">
    <text evidence="2">The sequence shown here is derived from an EMBL/GenBank/DDBJ whole genome shotgun (WGS) entry which is preliminary data.</text>
</comment>
<dbReference type="InterPro" id="IPR039422">
    <property type="entry name" value="MarR/SlyA-like"/>
</dbReference>
<dbReference type="InterPro" id="IPR036388">
    <property type="entry name" value="WH-like_DNA-bd_sf"/>
</dbReference>
<gene>
    <name evidence="2" type="ORF">D3872_23130</name>
</gene>
<proteinExistence type="predicted"/>
<dbReference type="Pfam" id="PF12802">
    <property type="entry name" value="MarR_2"/>
    <property type="match status" value="1"/>
</dbReference>